<protein>
    <submittedName>
        <fullName evidence="1">PcfJ</fullName>
    </submittedName>
</protein>
<evidence type="ECO:0000313" key="1">
    <source>
        <dbReference type="EMBL" id="SUN58168.1"/>
    </source>
</evidence>
<keyword evidence="2" id="KW-1185">Reference proteome</keyword>
<reference evidence="1 2" key="1">
    <citation type="submission" date="2018-06" db="EMBL/GenBank/DDBJ databases">
        <authorList>
            <consortium name="Pathogen Informatics"/>
            <person name="Doyle S."/>
        </authorList>
    </citation>
    <scope>NUCLEOTIDE SEQUENCE [LARGE SCALE GENOMIC DNA]</scope>
    <source>
        <strain evidence="1 2">NCTC12224</strain>
    </source>
</reference>
<dbReference type="EMBL" id="UHFN01000002">
    <property type="protein sequence ID" value="SUN58168.1"/>
    <property type="molecule type" value="Genomic_DNA"/>
</dbReference>
<dbReference type="OrthoDB" id="1802755at2"/>
<accession>A0A380JZJ0</accession>
<dbReference type="Pfam" id="PF14284">
    <property type="entry name" value="PcfJ"/>
    <property type="match status" value="1"/>
</dbReference>
<evidence type="ECO:0000313" key="2">
    <source>
        <dbReference type="Proteomes" id="UP000254924"/>
    </source>
</evidence>
<sequence length="480" mass="56579">MMIDNDTLVKNRLKAPKRFFEAAKEKFPVYIWENTNERRISSLRSKYSTVVEKKLRKNTRFDFYSAVDNFVWIGVTTKRIEFQTYKVYQYVRDGKEDFEFKLFNFEQYTIDGVRKMHLSNGHYIDGLACIRLFCGPYSDCYFYSNKFKDFRHYGLTNELAEQFQKFEGLKYIDLEALSKNYEINFFLMLNYLLKYRDRIEYAQKIKARGMLKSMIGKLVWGYSYRSQYHQHTNMSRLTMNFLRRNKAALRDTDITFRQFKLQEEVKAILGVCVDGFVESFFYDIAIHDKESVEYTLSCIPDSVKLTRFQNWVVKQQVCASEYKDYQNMLKKLGIAFCGDRIVLPKDFKAAHDEAIENYNAAKESIAQNDYVESRLHELLKLETTIDHYSFVVPKDLSEIKEEGKALHHCVGSYTSRHAKGETSIIFVRDDKQVDTPLYTLEMHKGHIIQFRAAHNNAPSDEAKKASEQFLAYANKKGVAY</sequence>
<dbReference type="Proteomes" id="UP000254924">
    <property type="component" value="Unassembled WGS sequence"/>
</dbReference>
<organism evidence="1 2">
    <name type="scientific">Streptococcus hyointestinalis</name>
    <dbReference type="NCBI Taxonomy" id="1337"/>
    <lineage>
        <taxon>Bacteria</taxon>
        <taxon>Bacillati</taxon>
        <taxon>Bacillota</taxon>
        <taxon>Bacilli</taxon>
        <taxon>Lactobacillales</taxon>
        <taxon>Streptococcaceae</taxon>
        <taxon>Streptococcus</taxon>
    </lineage>
</organism>
<proteinExistence type="predicted"/>
<name>A0A380JZJ0_9STRE</name>
<gene>
    <name evidence="1" type="primary">pcfJ</name>
    <name evidence="1" type="ORF">NCTC12224_00192</name>
</gene>
<dbReference type="AlphaFoldDB" id="A0A380JZJ0"/>
<dbReference type="InterPro" id="IPR025586">
    <property type="entry name" value="PcfJ"/>
</dbReference>